<dbReference type="GO" id="GO:0015627">
    <property type="term" value="C:type II protein secretion system complex"/>
    <property type="evidence" value="ECO:0007669"/>
    <property type="project" value="InterPro"/>
</dbReference>
<evidence type="ECO:0000256" key="3">
    <source>
        <dbReference type="ARBA" id="ARBA00022692"/>
    </source>
</evidence>
<dbReference type="EMBL" id="VBRY01000006">
    <property type="protein sequence ID" value="TLS67314.1"/>
    <property type="molecule type" value="Genomic_DNA"/>
</dbReference>
<comment type="caution">
    <text evidence="8">The sequence shown here is derived from an EMBL/GenBank/DDBJ whole genome shotgun (WGS) entry which is preliminary data.</text>
</comment>
<evidence type="ECO:0000256" key="2">
    <source>
        <dbReference type="ARBA" id="ARBA00022481"/>
    </source>
</evidence>
<feature type="signal peptide" evidence="7">
    <location>
        <begin position="1"/>
        <end position="18"/>
    </location>
</feature>
<keyword evidence="4 6" id="KW-1133">Transmembrane helix</keyword>
<dbReference type="SUPFAM" id="SSF54523">
    <property type="entry name" value="Pili subunits"/>
    <property type="match status" value="1"/>
</dbReference>
<gene>
    <name evidence="8" type="primary">gspH</name>
    <name evidence="8" type="ORF">FEF65_07755</name>
</gene>
<dbReference type="PRINTS" id="PR00885">
    <property type="entry name" value="BCTERIALGSPH"/>
</dbReference>
<dbReference type="AlphaFoldDB" id="A0A5R9GW47"/>
<evidence type="ECO:0000313" key="8">
    <source>
        <dbReference type="EMBL" id="TLS67314.1"/>
    </source>
</evidence>
<evidence type="ECO:0000256" key="7">
    <source>
        <dbReference type="SAM" id="SignalP"/>
    </source>
</evidence>
<evidence type="ECO:0000256" key="4">
    <source>
        <dbReference type="ARBA" id="ARBA00022989"/>
    </source>
</evidence>
<dbReference type="InterPro" id="IPR002416">
    <property type="entry name" value="T2SS_protein-GspH"/>
</dbReference>
<dbReference type="GO" id="GO:0016020">
    <property type="term" value="C:membrane"/>
    <property type="evidence" value="ECO:0007669"/>
    <property type="project" value="UniProtKB-SubCell"/>
</dbReference>
<keyword evidence="5 6" id="KW-0472">Membrane</keyword>
<keyword evidence="2" id="KW-0488">Methylation</keyword>
<keyword evidence="7" id="KW-0732">Signal</keyword>
<name>A0A5R9GW47_9PROT</name>
<organism evidence="8 9">
    <name type="scientific">Mariprofundus erugo</name>
    <dbReference type="NCBI Taxonomy" id="2528639"/>
    <lineage>
        <taxon>Bacteria</taxon>
        <taxon>Pseudomonadati</taxon>
        <taxon>Pseudomonadota</taxon>
        <taxon>Candidatius Mariprofundia</taxon>
        <taxon>Mariprofundales</taxon>
        <taxon>Mariprofundaceae</taxon>
        <taxon>Mariprofundus</taxon>
    </lineage>
</organism>
<dbReference type="GO" id="GO:0015628">
    <property type="term" value="P:protein secretion by the type II secretion system"/>
    <property type="evidence" value="ECO:0007669"/>
    <property type="project" value="InterPro"/>
</dbReference>
<evidence type="ECO:0000256" key="1">
    <source>
        <dbReference type="ARBA" id="ARBA00004167"/>
    </source>
</evidence>
<dbReference type="NCBIfam" id="TIGR02532">
    <property type="entry name" value="IV_pilin_GFxxxE"/>
    <property type="match status" value="1"/>
</dbReference>
<keyword evidence="9" id="KW-1185">Reference proteome</keyword>
<evidence type="ECO:0000313" key="9">
    <source>
        <dbReference type="Proteomes" id="UP000306585"/>
    </source>
</evidence>
<dbReference type="InterPro" id="IPR045584">
    <property type="entry name" value="Pilin-like"/>
</dbReference>
<protein>
    <submittedName>
        <fullName evidence="8">Type II secretion system protein GspH</fullName>
    </submittedName>
</protein>
<dbReference type="PROSITE" id="PS00409">
    <property type="entry name" value="PROKAR_NTER_METHYL"/>
    <property type="match status" value="1"/>
</dbReference>
<evidence type="ECO:0000256" key="5">
    <source>
        <dbReference type="ARBA" id="ARBA00023136"/>
    </source>
</evidence>
<proteinExistence type="predicted"/>
<dbReference type="Pfam" id="PF07963">
    <property type="entry name" value="N_methyl"/>
    <property type="match status" value="1"/>
</dbReference>
<dbReference type="Proteomes" id="UP000306585">
    <property type="component" value="Unassembled WGS sequence"/>
</dbReference>
<keyword evidence="3 6" id="KW-0812">Transmembrane</keyword>
<feature type="chain" id="PRO_5024406768" evidence="7">
    <location>
        <begin position="19"/>
        <end position="212"/>
    </location>
</feature>
<comment type="subcellular location">
    <subcellularLocation>
        <location evidence="1">Membrane</location>
        <topology evidence="1">Single-pass membrane protein</topology>
    </subcellularLocation>
</comment>
<feature type="transmembrane region" description="Helical" evidence="6">
    <location>
        <begin position="53"/>
        <end position="76"/>
    </location>
</feature>
<dbReference type="InterPro" id="IPR012902">
    <property type="entry name" value="N_methyl_site"/>
</dbReference>
<evidence type="ECO:0000256" key="6">
    <source>
        <dbReference type="SAM" id="Phobius"/>
    </source>
</evidence>
<dbReference type="Gene3D" id="3.55.40.10">
    <property type="entry name" value="minor pseudopilin epsh domain"/>
    <property type="match status" value="1"/>
</dbReference>
<sequence length="212" mass="22770">MAILIFFHMVLMARPAAADSMPTSATGNNSSSHIVCMMGGGSHRHAGFTLIEILLVIVIMSVVTAMIAPSYFSVAVPSLEQQGRRLAQLLRLAAEETALEGRPMRWSARAHGYGFERIDAAGSWLLLRDHPFESFSLPAGISIADVQPVDVMNAGQSTSKRDEEPVFAHLTLMPEGIVEPASIVLADREGKQLTIVLRPGPAGIALDDGQLQ</sequence>
<accession>A0A5R9GW47</accession>
<reference evidence="8 9" key="1">
    <citation type="journal article" date="2019" name="Appl. Environ. Microbiol.">
        <title>Environmental Evidence and Genomic Insight of Iron-oxidizing Bacteria Preference Towards More Corrosion Resistant Stainless Steel at Higher Salinities.</title>
        <authorList>
            <person name="Garrison C.E."/>
            <person name="Price K.A."/>
            <person name="Field E.K."/>
        </authorList>
    </citation>
    <scope>NUCLEOTIDE SEQUENCE [LARGE SCALE GENOMIC DNA]</scope>
    <source>
        <strain evidence="8 9">P3</strain>
    </source>
</reference>